<dbReference type="InterPro" id="IPR002376">
    <property type="entry name" value="Formyl_transf_N"/>
</dbReference>
<dbReference type="OrthoDB" id="10268103at2759"/>
<keyword evidence="4" id="KW-1185">Reference proteome</keyword>
<organism evidence="3 4">
    <name type="scientific">Eeniella nana</name>
    <name type="common">Yeast</name>
    <name type="synonym">Brettanomyces nanus</name>
    <dbReference type="NCBI Taxonomy" id="13502"/>
    <lineage>
        <taxon>Eukaryota</taxon>
        <taxon>Fungi</taxon>
        <taxon>Dikarya</taxon>
        <taxon>Ascomycota</taxon>
        <taxon>Saccharomycotina</taxon>
        <taxon>Pichiomycetes</taxon>
        <taxon>Pichiales</taxon>
        <taxon>Pichiaceae</taxon>
        <taxon>Brettanomyces</taxon>
    </lineage>
</organism>
<evidence type="ECO:0000313" key="4">
    <source>
        <dbReference type="Proteomes" id="UP000662931"/>
    </source>
</evidence>
<dbReference type="PANTHER" id="PTHR11138">
    <property type="entry name" value="METHIONYL-TRNA FORMYLTRANSFERASE"/>
    <property type="match status" value="1"/>
</dbReference>
<evidence type="ECO:0000259" key="2">
    <source>
        <dbReference type="Pfam" id="PF00551"/>
    </source>
</evidence>
<dbReference type="CDD" id="cd08646">
    <property type="entry name" value="FMT_core_Met-tRNA-FMT_N"/>
    <property type="match status" value="1"/>
</dbReference>
<evidence type="ECO:0000256" key="1">
    <source>
        <dbReference type="ARBA" id="ARBA00012261"/>
    </source>
</evidence>
<dbReference type="GeneID" id="62196929"/>
<dbReference type="RefSeq" id="XP_038779708.1">
    <property type="nucleotide sequence ID" value="XM_038923780.1"/>
</dbReference>
<reference evidence="3" key="1">
    <citation type="submission" date="2020-10" db="EMBL/GenBank/DDBJ databases">
        <authorList>
            <person name="Roach M.J.R."/>
        </authorList>
    </citation>
    <scope>NUCLEOTIDE SEQUENCE</scope>
    <source>
        <strain evidence="3">CBS 1945</strain>
    </source>
</reference>
<gene>
    <name evidence="3" type="ORF">FOA43_003529</name>
</gene>
<dbReference type="PANTHER" id="PTHR11138:SF5">
    <property type="entry name" value="METHIONYL-TRNA FORMYLTRANSFERASE, MITOCHONDRIAL"/>
    <property type="match status" value="1"/>
</dbReference>
<dbReference type="GO" id="GO:0004479">
    <property type="term" value="F:methionyl-tRNA formyltransferase activity"/>
    <property type="evidence" value="ECO:0007669"/>
    <property type="project" value="UniProtKB-EC"/>
</dbReference>
<dbReference type="Pfam" id="PF00551">
    <property type="entry name" value="Formyl_trans_N"/>
    <property type="match status" value="1"/>
</dbReference>
<name>A0A875S5E1_EENNA</name>
<proteinExistence type="predicted"/>
<dbReference type="Gene3D" id="3.40.50.12230">
    <property type="match status" value="1"/>
</dbReference>
<sequence>MTASKLLRIGYFGSDYFSINCLKQILPLRFGQPQIISRLDVITRDPKPSGKGLRHLKDVPVARFAEENQLRVLRAEKEVDFDALLANQYDLCIAVSYGLLIPASFINSLPFGGLNIHPSLLPKYSGAAPLQRALLNEDSTTGVTIQTLHPTEFDKGDILSRQEYEVRPDETFESLTKVLSQAGGLLLKNIIEKQMYDRLSPDYHALKSELLFSYAKKIQSHERHIDWAHYSSFNLKRRSNTLGPLYTFKRIHLGKAREETGYRRVVLNDFKESPQQQLPSLLVPGCYDLDLTNPNRLLVKTVDGTLSVGHLNVEGLGSLTGEKMVRSSKKMFGNIEKRFLRNQNIT</sequence>
<dbReference type="Proteomes" id="UP000662931">
    <property type="component" value="Chromosome 4"/>
</dbReference>
<protein>
    <recommendedName>
        <fullName evidence="1">methionyl-tRNA formyltransferase</fullName>
        <ecNumber evidence="1">2.1.2.9</ecNumber>
    </recommendedName>
</protein>
<dbReference type="InterPro" id="IPR036477">
    <property type="entry name" value="Formyl_transf_N_sf"/>
</dbReference>
<dbReference type="GO" id="GO:0005739">
    <property type="term" value="C:mitochondrion"/>
    <property type="evidence" value="ECO:0007669"/>
    <property type="project" value="TreeGrafter"/>
</dbReference>
<accession>A0A875S5E1</accession>
<dbReference type="AlphaFoldDB" id="A0A875S5E1"/>
<evidence type="ECO:0000313" key="3">
    <source>
        <dbReference type="EMBL" id="QPG76143.1"/>
    </source>
</evidence>
<feature type="domain" description="Formyl transferase N-terminal" evidence="2">
    <location>
        <begin position="39"/>
        <end position="183"/>
    </location>
</feature>
<dbReference type="EMBL" id="CP064815">
    <property type="protein sequence ID" value="QPG76143.1"/>
    <property type="molecule type" value="Genomic_DNA"/>
</dbReference>
<dbReference type="KEGG" id="bnn:FOA43_003529"/>
<dbReference type="SUPFAM" id="SSF53328">
    <property type="entry name" value="Formyltransferase"/>
    <property type="match status" value="1"/>
</dbReference>
<dbReference type="InterPro" id="IPR041711">
    <property type="entry name" value="Met-tRNA-FMT_N"/>
</dbReference>
<dbReference type="EC" id="2.1.2.9" evidence="1"/>